<proteinExistence type="predicted"/>
<evidence type="ECO:0000313" key="3">
    <source>
        <dbReference type="Proteomes" id="UP000297245"/>
    </source>
</evidence>
<dbReference type="OrthoDB" id="2430314at2759"/>
<dbReference type="InterPro" id="IPR058353">
    <property type="entry name" value="DUF8040"/>
</dbReference>
<dbReference type="EMBL" id="ML179164">
    <property type="protein sequence ID" value="THU97003.1"/>
    <property type="molecule type" value="Genomic_DNA"/>
</dbReference>
<evidence type="ECO:0000313" key="2">
    <source>
        <dbReference type="EMBL" id="THU97003.1"/>
    </source>
</evidence>
<dbReference type="Proteomes" id="UP000297245">
    <property type="component" value="Unassembled WGS sequence"/>
</dbReference>
<evidence type="ECO:0000259" key="1">
    <source>
        <dbReference type="Pfam" id="PF26138"/>
    </source>
</evidence>
<keyword evidence="3" id="KW-1185">Reference proteome</keyword>
<protein>
    <recommendedName>
        <fullName evidence="1">DUF8040 domain-containing protein</fullName>
    </recommendedName>
</protein>
<reference evidence="2 3" key="1">
    <citation type="journal article" date="2019" name="Nat. Ecol. Evol.">
        <title>Megaphylogeny resolves global patterns of mushroom evolution.</title>
        <authorList>
            <person name="Varga T."/>
            <person name="Krizsan K."/>
            <person name="Foldi C."/>
            <person name="Dima B."/>
            <person name="Sanchez-Garcia M."/>
            <person name="Sanchez-Ramirez S."/>
            <person name="Szollosi G.J."/>
            <person name="Szarkandi J.G."/>
            <person name="Papp V."/>
            <person name="Albert L."/>
            <person name="Andreopoulos W."/>
            <person name="Angelini C."/>
            <person name="Antonin V."/>
            <person name="Barry K.W."/>
            <person name="Bougher N.L."/>
            <person name="Buchanan P."/>
            <person name="Buyck B."/>
            <person name="Bense V."/>
            <person name="Catcheside P."/>
            <person name="Chovatia M."/>
            <person name="Cooper J."/>
            <person name="Damon W."/>
            <person name="Desjardin D."/>
            <person name="Finy P."/>
            <person name="Geml J."/>
            <person name="Haridas S."/>
            <person name="Hughes K."/>
            <person name="Justo A."/>
            <person name="Karasinski D."/>
            <person name="Kautmanova I."/>
            <person name="Kiss B."/>
            <person name="Kocsube S."/>
            <person name="Kotiranta H."/>
            <person name="LaButti K.M."/>
            <person name="Lechner B.E."/>
            <person name="Liimatainen K."/>
            <person name="Lipzen A."/>
            <person name="Lukacs Z."/>
            <person name="Mihaltcheva S."/>
            <person name="Morgado L.N."/>
            <person name="Niskanen T."/>
            <person name="Noordeloos M.E."/>
            <person name="Ohm R.A."/>
            <person name="Ortiz-Santana B."/>
            <person name="Ovrebo C."/>
            <person name="Racz N."/>
            <person name="Riley R."/>
            <person name="Savchenko A."/>
            <person name="Shiryaev A."/>
            <person name="Soop K."/>
            <person name="Spirin V."/>
            <person name="Szebenyi C."/>
            <person name="Tomsovsky M."/>
            <person name="Tulloss R.E."/>
            <person name="Uehling J."/>
            <person name="Grigoriev I.V."/>
            <person name="Vagvolgyi C."/>
            <person name="Papp T."/>
            <person name="Martin F.M."/>
            <person name="Miettinen O."/>
            <person name="Hibbett D.S."/>
            <person name="Nagy L.G."/>
        </authorList>
    </citation>
    <scope>NUCLEOTIDE SEQUENCE [LARGE SCALE GENOMIC DNA]</scope>
    <source>
        <strain evidence="2 3">CBS 962.96</strain>
    </source>
</reference>
<feature type="domain" description="DUF8040" evidence="1">
    <location>
        <begin position="44"/>
        <end position="108"/>
    </location>
</feature>
<sequence length="112" mass="12313">MSDSSCPYKDIAQVSAAAANIVNYASLIAAFYGSESYTKQPYHTSALSGIAWVNELIHGHPKRIYTELGVRLHVFICLVITLCQMGYADSQKGVTVEEQLAIFLYIIHSVLS</sequence>
<name>A0A4S8M5I9_DENBC</name>
<accession>A0A4S8M5I9</accession>
<dbReference type="AlphaFoldDB" id="A0A4S8M5I9"/>
<dbReference type="Pfam" id="PF26138">
    <property type="entry name" value="DUF8040"/>
    <property type="match status" value="1"/>
</dbReference>
<gene>
    <name evidence="2" type="ORF">K435DRAFT_663388</name>
</gene>
<organism evidence="2 3">
    <name type="scientific">Dendrothele bispora (strain CBS 962.96)</name>
    <dbReference type="NCBI Taxonomy" id="1314807"/>
    <lineage>
        <taxon>Eukaryota</taxon>
        <taxon>Fungi</taxon>
        <taxon>Dikarya</taxon>
        <taxon>Basidiomycota</taxon>
        <taxon>Agaricomycotina</taxon>
        <taxon>Agaricomycetes</taxon>
        <taxon>Agaricomycetidae</taxon>
        <taxon>Agaricales</taxon>
        <taxon>Agaricales incertae sedis</taxon>
        <taxon>Dendrothele</taxon>
    </lineage>
</organism>